<dbReference type="Proteomes" id="UP000466785">
    <property type="component" value="Chromosome"/>
</dbReference>
<reference evidence="2 3" key="1">
    <citation type="journal article" date="2019" name="Emerg. Microbes Infect.">
        <title>Comprehensive subspecies identification of 175 nontuberculous mycobacteria species based on 7547 genomic profiles.</title>
        <authorList>
            <person name="Matsumoto Y."/>
            <person name="Kinjo T."/>
            <person name="Motooka D."/>
            <person name="Nabeya D."/>
            <person name="Jung N."/>
            <person name="Uechi K."/>
            <person name="Horii T."/>
            <person name="Iida T."/>
            <person name="Fujita J."/>
            <person name="Nakamura S."/>
        </authorList>
    </citation>
    <scope>NUCLEOTIDE SEQUENCE [LARGE SCALE GENOMIC DNA]</scope>
    <source>
        <strain evidence="2 3">JCM 12603</strain>
    </source>
</reference>
<sequence>MAAEPDPQPGPDAGIEELQADIERTRGELGDTVAALSDKMDVKTRTQNRIHEVADHAKAEPAVPVAAVLAAAAAVGLLVWLRRRRSR</sequence>
<keyword evidence="1" id="KW-0472">Membrane</keyword>
<evidence type="ECO:0000313" key="2">
    <source>
        <dbReference type="EMBL" id="BBX49843.1"/>
    </source>
</evidence>
<evidence type="ECO:0008006" key="4">
    <source>
        <dbReference type="Google" id="ProtNLM"/>
    </source>
</evidence>
<dbReference type="EMBL" id="AP022570">
    <property type="protein sequence ID" value="BBX49843.1"/>
    <property type="molecule type" value="Genomic_DNA"/>
</dbReference>
<proteinExistence type="predicted"/>
<feature type="transmembrane region" description="Helical" evidence="1">
    <location>
        <begin position="62"/>
        <end position="81"/>
    </location>
</feature>
<dbReference type="AlphaFoldDB" id="A0A6N4V6U6"/>
<dbReference type="KEGG" id="mpof:MPOR_08690"/>
<keyword evidence="1" id="KW-1133">Transmembrane helix</keyword>
<evidence type="ECO:0000313" key="3">
    <source>
        <dbReference type="Proteomes" id="UP000466785"/>
    </source>
</evidence>
<keyword evidence="1" id="KW-0812">Transmembrane</keyword>
<dbReference type="InterPro" id="IPR022062">
    <property type="entry name" value="DUF3618"/>
</dbReference>
<dbReference type="RefSeq" id="WP_163672706.1">
    <property type="nucleotide sequence ID" value="NZ_AP022570.1"/>
</dbReference>
<keyword evidence="3" id="KW-1185">Reference proteome</keyword>
<name>A0A6N4V6U6_9MYCO</name>
<evidence type="ECO:0000256" key="1">
    <source>
        <dbReference type="SAM" id="Phobius"/>
    </source>
</evidence>
<gene>
    <name evidence="2" type="ORF">MPOR_08690</name>
</gene>
<dbReference type="Pfam" id="PF12277">
    <property type="entry name" value="DUF3618"/>
    <property type="match status" value="1"/>
</dbReference>
<accession>A0A6N4V6U6</accession>
<protein>
    <recommendedName>
        <fullName evidence="4">DUF3618 domain-containing protein</fullName>
    </recommendedName>
</protein>
<organism evidence="2 3">
    <name type="scientific">Mycolicibacterium poriferae</name>
    <dbReference type="NCBI Taxonomy" id="39694"/>
    <lineage>
        <taxon>Bacteria</taxon>
        <taxon>Bacillati</taxon>
        <taxon>Actinomycetota</taxon>
        <taxon>Actinomycetes</taxon>
        <taxon>Mycobacteriales</taxon>
        <taxon>Mycobacteriaceae</taxon>
        <taxon>Mycolicibacterium</taxon>
    </lineage>
</organism>